<dbReference type="EMBL" id="LGHB01000008">
    <property type="protein sequence ID" value="KUK96751.1"/>
    <property type="molecule type" value="Genomic_DNA"/>
</dbReference>
<comment type="caution">
    <text evidence="3">The sequence shown here is derived from an EMBL/GenBank/DDBJ whole genome shotgun (WGS) entry which is preliminary data.</text>
</comment>
<evidence type="ECO:0008006" key="7">
    <source>
        <dbReference type="Google" id="ProtNLM"/>
    </source>
</evidence>
<proteinExistence type="predicted"/>
<protein>
    <recommendedName>
        <fullName evidence="7">Pneumococcal surface protein</fullName>
    </recommendedName>
</protein>
<reference evidence="5 6" key="2">
    <citation type="journal article" date="2015" name="MBio">
        <title>Genome-Resolved Metagenomic Analysis Reveals Roles for Candidate Phyla and Other Microbial Community Members in Biogeochemical Transformations in Oil Reservoirs.</title>
        <authorList>
            <person name="Hu P."/>
            <person name="Tom L."/>
            <person name="Singh A."/>
            <person name="Thomas B.C."/>
            <person name="Baker B.J."/>
            <person name="Piceno Y.M."/>
            <person name="Andersen G.L."/>
            <person name="Banfield J.F."/>
        </authorList>
    </citation>
    <scope>NUCLEOTIDE SEQUENCE [LARGE SCALE GENOMIC DNA]</scope>
    <source>
        <strain evidence="3">57_489</strain>
    </source>
</reference>
<evidence type="ECO:0000256" key="2">
    <source>
        <dbReference type="SAM" id="MobiDB-lite"/>
    </source>
</evidence>
<name>A0A101FSM5_9EURY</name>
<accession>A0A101FSM5</accession>
<feature type="region of interest" description="Disordered" evidence="2">
    <location>
        <begin position="220"/>
        <end position="245"/>
    </location>
</feature>
<keyword evidence="1" id="KW-0175">Coiled coil</keyword>
<evidence type="ECO:0000313" key="5">
    <source>
        <dbReference type="Proteomes" id="UP000053961"/>
    </source>
</evidence>
<evidence type="ECO:0000313" key="4">
    <source>
        <dbReference type="EMBL" id="KUK96751.1"/>
    </source>
</evidence>
<evidence type="ECO:0000256" key="1">
    <source>
        <dbReference type="SAM" id="Coils"/>
    </source>
</evidence>
<evidence type="ECO:0000313" key="6">
    <source>
        <dbReference type="Proteomes" id="UP000057043"/>
    </source>
</evidence>
<dbReference type="PATRIC" id="fig|301375.6.peg.2179"/>
<gene>
    <name evidence="3" type="ORF">XD72_1990</name>
    <name evidence="4" type="ORF">XE07_0837</name>
</gene>
<dbReference type="Proteomes" id="UP000057043">
    <property type="component" value="Unassembled WGS sequence"/>
</dbReference>
<organism evidence="3 6">
    <name type="scientific">Methanothrix harundinacea</name>
    <dbReference type="NCBI Taxonomy" id="301375"/>
    <lineage>
        <taxon>Archaea</taxon>
        <taxon>Methanobacteriati</taxon>
        <taxon>Methanobacteriota</taxon>
        <taxon>Stenosarchaea group</taxon>
        <taxon>Methanomicrobia</taxon>
        <taxon>Methanotrichales</taxon>
        <taxon>Methanotrichaceae</taxon>
        <taxon>Methanothrix</taxon>
    </lineage>
</organism>
<dbReference type="Proteomes" id="UP000053961">
    <property type="component" value="Unassembled WGS sequence"/>
</dbReference>
<dbReference type="AlphaFoldDB" id="A0A101FSM5"/>
<sequence length="428" mass="49219">MKWLKKIFSKEKGGEEDPGVEAPLTLALSHVKDWLEDRSHEPEFEERVRSLYDAIERVAKNLEGDLLALERAEPKEDVPPRLLKAGSAAREKVTRQMAVLSDRLTPPLRADTRSAEEYHSVMLKHLQNTVQKFGRAQRYTAALFPREVEMINSDLGAISRHLSDLGDEVRERKERLEKFLEAADLASQVCERRDQIEALKDEISGDEDLLATLRDRERGHQKEIESWTRSDEGKRNLDERKAQEKKLRERDQIEMSMADLVSPLTKAISRIVKQDDSDRIVLQHRGIFEQLSSSPAKALEGDVSGALLELKSKVDLLGLRDKKRARIIEQIDHLLEDRPLEVLKARHLRLQDEIEELERNLSKSSRETARLKEKRDQVRQRIQAQEAAIEERKRSLAALEERLSGDLADLKITLEDISEGPVEIDVRK</sequence>
<feature type="coiled-coil region" evidence="1">
    <location>
        <begin position="340"/>
        <end position="402"/>
    </location>
</feature>
<dbReference type="EMBL" id="LGFT01000058">
    <property type="protein sequence ID" value="KUK43637.1"/>
    <property type="molecule type" value="Genomic_DNA"/>
</dbReference>
<evidence type="ECO:0000313" key="3">
    <source>
        <dbReference type="EMBL" id="KUK43637.1"/>
    </source>
</evidence>
<reference evidence="4" key="1">
    <citation type="journal article" date="2015" name="MBio">
        <title>Genome-resolved metagenomic analysis reveals roles for candidate phyla and other microbial community members in biogeochemical transformations in oil reservoirs.</title>
        <authorList>
            <person name="Hu P."/>
            <person name="Tom L."/>
            <person name="Singh A."/>
            <person name="Thomas B.C."/>
            <person name="Baker B.J."/>
            <person name="Piceno Y.M."/>
            <person name="Andersen G.L."/>
            <person name="Banfield J.F."/>
        </authorList>
    </citation>
    <scope>NUCLEOTIDE SEQUENCE [LARGE SCALE GENOMIC DNA]</scope>
    <source>
        <strain evidence="4">56_747</strain>
    </source>
</reference>